<dbReference type="EMBL" id="JBEPSH010000007">
    <property type="protein sequence ID" value="MET4578453.1"/>
    <property type="molecule type" value="Genomic_DNA"/>
</dbReference>
<evidence type="ECO:0000256" key="2">
    <source>
        <dbReference type="SAM" id="SignalP"/>
    </source>
</evidence>
<keyword evidence="2" id="KW-0732">Signal</keyword>
<comment type="caution">
    <text evidence="3">The sequence shown here is derived from an EMBL/GenBank/DDBJ whole genome shotgun (WGS) entry which is preliminary data.</text>
</comment>
<dbReference type="EC" id="4.2.1.1" evidence="3"/>
<accession>A0ABV2QBP0</accession>
<evidence type="ECO:0000256" key="1">
    <source>
        <dbReference type="ARBA" id="ARBA00006217"/>
    </source>
</evidence>
<dbReference type="InterPro" id="IPR036874">
    <property type="entry name" value="Carbonic_anhydrase_sf"/>
</dbReference>
<protein>
    <submittedName>
        <fullName evidence="3">Carbonic anhydrase</fullName>
        <ecNumber evidence="3">4.2.1.1</ecNumber>
    </submittedName>
</protein>
<dbReference type="GO" id="GO:0004089">
    <property type="term" value="F:carbonate dehydratase activity"/>
    <property type="evidence" value="ECO:0007669"/>
    <property type="project" value="UniProtKB-EC"/>
</dbReference>
<name>A0ABV2QBP0_9BURK</name>
<dbReference type="PANTHER" id="PTHR11002:SF79">
    <property type="entry name" value="CARBONIC ANHYDRASE 2"/>
    <property type="match status" value="1"/>
</dbReference>
<sequence length="235" mass="25196">MLNRRNSFKGVLAASSWLLASKVQAQQTCAVQTRQTQAQIKPDEALALLKQGNERFVSGQSIHCDLRQQVHATSGGQAPFAAIVGCIDSRSSPELLFDQRIGDIFAARIAGNFVNDDIIGSLEFATEIAGARAIVVLGHSDCGAIKGAVDNVKAGLLTGVIAQIRPSLEKLNYKGVPNSSNTELVGRLTEQNVRDAVARLTARSEVLKRRVAERQLVISGGLHDVSTGRIQWLSA</sequence>
<dbReference type="Gene3D" id="3.40.1050.10">
    <property type="entry name" value="Carbonic anhydrase"/>
    <property type="match status" value="1"/>
</dbReference>
<dbReference type="Proteomes" id="UP001549320">
    <property type="component" value="Unassembled WGS sequence"/>
</dbReference>
<reference evidence="3 4" key="1">
    <citation type="submission" date="2024-06" db="EMBL/GenBank/DDBJ databases">
        <title>Sorghum-associated microbial communities from plants grown in Nebraska, USA.</title>
        <authorList>
            <person name="Schachtman D."/>
        </authorList>
    </citation>
    <scope>NUCLEOTIDE SEQUENCE [LARGE SCALE GENOMIC DNA]</scope>
    <source>
        <strain evidence="3 4">2709</strain>
    </source>
</reference>
<dbReference type="SUPFAM" id="SSF53056">
    <property type="entry name" value="beta-carbonic anhydrase, cab"/>
    <property type="match status" value="1"/>
</dbReference>
<dbReference type="SMART" id="SM00947">
    <property type="entry name" value="Pro_CA"/>
    <property type="match status" value="1"/>
</dbReference>
<dbReference type="RefSeq" id="WP_354445723.1">
    <property type="nucleotide sequence ID" value="NZ_JBEPSH010000007.1"/>
</dbReference>
<feature type="chain" id="PRO_5045414568" evidence="2">
    <location>
        <begin position="26"/>
        <end position="235"/>
    </location>
</feature>
<comment type="similarity">
    <text evidence="1">Belongs to the beta-class carbonic anhydrase family.</text>
</comment>
<evidence type="ECO:0000313" key="3">
    <source>
        <dbReference type="EMBL" id="MET4578453.1"/>
    </source>
</evidence>
<keyword evidence="3" id="KW-0456">Lyase</keyword>
<dbReference type="CDD" id="cd03378">
    <property type="entry name" value="beta_CA_cladeC"/>
    <property type="match status" value="1"/>
</dbReference>
<dbReference type="InterPro" id="IPR001765">
    <property type="entry name" value="Carbonic_anhydrase"/>
</dbReference>
<gene>
    <name evidence="3" type="ORF">ABIE13_003569</name>
</gene>
<dbReference type="Pfam" id="PF00484">
    <property type="entry name" value="Pro_CA"/>
    <property type="match status" value="1"/>
</dbReference>
<proteinExistence type="inferred from homology"/>
<keyword evidence="4" id="KW-1185">Reference proteome</keyword>
<organism evidence="3 4">
    <name type="scientific">Ottowia thiooxydans</name>
    <dbReference type="NCBI Taxonomy" id="219182"/>
    <lineage>
        <taxon>Bacteria</taxon>
        <taxon>Pseudomonadati</taxon>
        <taxon>Pseudomonadota</taxon>
        <taxon>Betaproteobacteria</taxon>
        <taxon>Burkholderiales</taxon>
        <taxon>Comamonadaceae</taxon>
        <taxon>Ottowia</taxon>
    </lineage>
</organism>
<dbReference type="PANTHER" id="PTHR11002">
    <property type="entry name" value="CARBONIC ANHYDRASE"/>
    <property type="match status" value="1"/>
</dbReference>
<feature type="signal peptide" evidence="2">
    <location>
        <begin position="1"/>
        <end position="25"/>
    </location>
</feature>
<evidence type="ECO:0000313" key="4">
    <source>
        <dbReference type="Proteomes" id="UP001549320"/>
    </source>
</evidence>